<dbReference type="PROSITE" id="PS00923">
    <property type="entry name" value="ASP_GLU_RACEMASE_1"/>
    <property type="match status" value="1"/>
</dbReference>
<dbReference type="GO" id="GO:0008881">
    <property type="term" value="F:glutamate racemase activity"/>
    <property type="evidence" value="ECO:0007669"/>
    <property type="project" value="UniProtKB-UniRule"/>
</dbReference>
<evidence type="ECO:0000256" key="5">
    <source>
        <dbReference type="ARBA" id="ARBA00023235"/>
    </source>
</evidence>
<dbReference type="UniPathway" id="UPA00219"/>
<keyword evidence="6 7" id="KW-0961">Cell wall biogenesis/degradation</keyword>
<feature type="active site" description="Proton donor/acceptor" evidence="7">
    <location>
        <position position="188"/>
    </location>
</feature>
<evidence type="ECO:0000256" key="1">
    <source>
        <dbReference type="ARBA" id="ARBA00001602"/>
    </source>
</evidence>
<accession>A0A336N496</accession>
<dbReference type="PROSITE" id="PS00924">
    <property type="entry name" value="ASP_GLU_RACEMASE_2"/>
    <property type="match status" value="1"/>
</dbReference>
<dbReference type="InterPro" id="IPR004391">
    <property type="entry name" value="Glu_race"/>
</dbReference>
<dbReference type="InterPro" id="IPR018187">
    <property type="entry name" value="Asp/Glu_racemase_AS_1"/>
</dbReference>
<sequence>MVTLPKPTLLFFDSGVGGLSVYQEVQKLLPDCHYLYCFDNAFFPYSEKPEEGIVERTLKICQCIDNMYPLDLIVIACNTASTVVLPVLRKHFSIPIVGTVPAIKPAAEQTQTKHIGLLATKGTVKRQYLSDLIDKYASFCQVEKIGSTKLVELAEHKLHGYPIDLNEIKVELSEWENIPDLDAVVLGCTHFPLIKSEIQQCLPQVKYFIDSGVAIAKRVKSLLKEVKVRSKNQMNSQVFCTKPLVKEDSLLQRIHSLGFEKLSLLDIDSEILCEFDKK</sequence>
<organism evidence="8 9">
    <name type="scientific">Aggregatibacter aphrophilus</name>
    <name type="common">Haemophilus aphrophilus</name>
    <dbReference type="NCBI Taxonomy" id="732"/>
    <lineage>
        <taxon>Bacteria</taxon>
        <taxon>Pseudomonadati</taxon>
        <taxon>Pseudomonadota</taxon>
        <taxon>Gammaproteobacteria</taxon>
        <taxon>Pasteurellales</taxon>
        <taxon>Pasteurellaceae</taxon>
        <taxon>Aggregatibacter</taxon>
    </lineage>
</organism>
<dbReference type="AlphaFoldDB" id="A0A336N496"/>
<dbReference type="Gene3D" id="3.40.50.1860">
    <property type="match status" value="2"/>
</dbReference>
<protein>
    <recommendedName>
        <fullName evidence="2 7">Glutamate racemase</fullName>
        <ecNumber evidence="2 7">5.1.1.3</ecNumber>
    </recommendedName>
</protein>
<evidence type="ECO:0000313" key="8">
    <source>
        <dbReference type="EMBL" id="SSY93697.1"/>
    </source>
</evidence>
<feature type="active site" description="Proton donor/acceptor" evidence="7">
    <location>
        <position position="77"/>
    </location>
</feature>
<dbReference type="InterPro" id="IPR001920">
    <property type="entry name" value="Asp/Glu_race"/>
</dbReference>
<dbReference type="GeneID" id="49636549"/>
<evidence type="ECO:0000256" key="7">
    <source>
        <dbReference type="HAMAP-Rule" id="MF_00258"/>
    </source>
</evidence>
<feature type="binding site" evidence="7">
    <location>
        <begin position="189"/>
        <end position="190"/>
    </location>
    <ligand>
        <name>substrate</name>
    </ligand>
</feature>
<comment type="catalytic activity">
    <reaction evidence="1 7">
        <text>L-glutamate = D-glutamate</text>
        <dbReference type="Rhea" id="RHEA:12813"/>
        <dbReference type="ChEBI" id="CHEBI:29985"/>
        <dbReference type="ChEBI" id="CHEBI:29986"/>
        <dbReference type="EC" id="5.1.1.3"/>
    </reaction>
</comment>
<keyword evidence="3 7" id="KW-0133">Cell shape</keyword>
<feature type="binding site" evidence="7">
    <location>
        <begin position="13"/>
        <end position="14"/>
    </location>
    <ligand>
        <name>substrate</name>
    </ligand>
</feature>
<dbReference type="EC" id="5.1.1.3" evidence="2 7"/>
<dbReference type="EMBL" id="UFSP01000001">
    <property type="protein sequence ID" value="SSY93697.1"/>
    <property type="molecule type" value="Genomic_DNA"/>
</dbReference>
<dbReference type="GO" id="GO:0071555">
    <property type="term" value="P:cell wall organization"/>
    <property type="evidence" value="ECO:0007669"/>
    <property type="project" value="UniProtKB-KW"/>
</dbReference>
<feature type="binding site" evidence="7">
    <location>
        <begin position="45"/>
        <end position="46"/>
    </location>
    <ligand>
        <name>substrate</name>
    </ligand>
</feature>
<keyword evidence="5 7" id="KW-0413">Isomerase</keyword>
<dbReference type="InterPro" id="IPR033134">
    <property type="entry name" value="Asp/Glu_racemase_AS_2"/>
</dbReference>
<dbReference type="PANTHER" id="PTHR21198:SF2">
    <property type="entry name" value="GLUTAMATE RACEMASE"/>
    <property type="match status" value="1"/>
</dbReference>
<reference evidence="8 9" key="1">
    <citation type="submission" date="2018-06" db="EMBL/GenBank/DDBJ databases">
        <authorList>
            <consortium name="Pathogen Informatics"/>
            <person name="Doyle S."/>
        </authorList>
    </citation>
    <scope>NUCLEOTIDE SEQUENCE [LARGE SCALE GENOMIC DNA]</scope>
    <source>
        <strain evidence="8 9">NCTC5908</strain>
    </source>
</reference>
<keyword evidence="4 7" id="KW-0573">Peptidoglycan synthesis</keyword>
<evidence type="ECO:0000313" key="9">
    <source>
        <dbReference type="Proteomes" id="UP000253728"/>
    </source>
</evidence>
<dbReference type="NCBIfam" id="TIGR00067">
    <property type="entry name" value="glut_race"/>
    <property type="match status" value="1"/>
</dbReference>
<dbReference type="Proteomes" id="UP000253728">
    <property type="component" value="Unassembled WGS sequence"/>
</dbReference>
<dbReference type="InterPro" id="IPR015942">
    <property type="entry name" value="Asp/Glu/hydantoin_racemase"/>
</dbReference>
<dbReference type="RefSeq" id="WP_065336542.1">
    <property type="nucleotide sequence ID" value="NZ_LS483485.1"/>
</dbReference>
<evidence type="ECO:0000256" key="2">
    <source>
        <dbReference type="ARBA" id="ARBA00013090"/>
    </source>
</evidence>
<comment type="similarity">
    <text evidence="7">Belongs to the aspartate/glutamate racemases family.</text>
</comment>
<comment type="function">
    <text evidence="7">Provides the (R)-glutamate required for cell wall biosynthesis.</text>
</comment>
<evidence type="ECO:0000256" key="4">
    <source>
        <dbReference type="ARBA" id="ARBA00022984"/>
    </source>
</evidence>
<gene>
    <name evidence="7 8" type="primary">murI</name>
    <name evidence="8" type="ORF">NCTC5908_00495</name>
</gene>
<dbReference type="HAMAP" id="MF_00258">
    <property type="entry name" value="Glu_racemase"/>
    <property type="match status" value="1"/>
</dbReference>
<dbReference type="FunFam" id="3.40.50.1860:FF:000001">
    <property type="entry name" value="Glutamate racemase"/>
    <property type="match status" value="1"/>
</dbReference>
<dbReference type="GO" id="GO:0008360">
    <property type="term" value="P:regulation of cell shape"/>
    <property type="evidence" value="ECO:0007669"/>
    <property type="project" value="UniProtKB-KW"/>
</dbReference>
<feature type="binding site" evidence="7">
    <location>
        <begin position="78"/>
        <end position="79"/>
    </location>
    <ligand>
        <name>substrate</name>
    </ligand>
</feature>
<name>A0A336N496_AGGAP</name>
<evidence type="ECO:0000256" key="3">
    <source>
        <dbReference type="ARBA" id="ARBA00022960"/>
    </source>
</evidence>
<evidence type="ECO:0000256" key="6">
    <source>
        <dbReference type="ARBA" id="ARBA00023316"/>
    </source>
</evidence>
<dbReference type="Pfam" id="PF01177">
    <property type="entry name" value="Asp_Glu_race"/>
    <property type="match status" value="1"/>
</dbReference>
<dbReference type="PANTHER" id="PTHR21198">
    <property type="entry name" value="GLUTAMATE RACEMASE"/>
    <property type="match status" value="1"/>
</dbReference>
<proteinExistence type="inferred from homology"/>
<comment type="pathway">
    <text evidence="7">Cell wall biogenesis; peptidoglycan biosynthesis.</text>
</comment>
<dbReference type="GO" id="GO:0009252">
    <property type="term" value="P:peptidoglycan biosynthetic process"/>
    <property type="evidence" value="ECO:0007669"/>
    <property type="project" value="UniProtKB-UniRule"/>
</dbReference>
<dbReference type="SUPFAM" id="SSF53681">
    <property type="entry name" value="Aspartate/glutamate racemase"/>
    <property type="match status" value="2"/>
</dbReference>
<dbReference type="STRING" id="732.ADJ80_10975"/>